<gene>
    <name evidence="2" type="primary">LOC140013770</name>
</gene>
<proteinExistence type="predicted"/>
<dbReference type="PANTHER" id="PTHR11439">
    <property type="entry name" value="GAG-POL-RELATED RETROTRANSPOSON"/>
    <property type="match status" value="1"/>
</dbReference>
<protein>
    <submittedName>
        <fullName evidence="2">Secreted RxLR effector protein 161-like</fullName>
    </submittedName>
</protein>
<dbReference type="GeneID" id="140013770"/>
<keyword evidence="1" id="KW-1185">Reference proteome</keyword>
<organism evidence="1 2">
    <name type="scientific">Coffea arabica</name>
    <name type="common">Arabian coffee</name>
    <dbReference type="NCBI Taxonomy" id="13443"/>
    <lineage>
        <taxon>Eukaryota</taxon>
        <taxon>Viridiplantae</taxon>
        <taxon>Streptophyta</taxon>
        <taxon>Embryophyta</taxon>
        <taxon>Tracheophyta</taxon>
        <taxon>Spermatophyta</taxon>
        <taxon>Magnoliopsida</taxon>
        <taxon>eudicotyledons</taxon>
        <taxon>Gunneridae</taxon>
        <taxon>Pentapetalae</taxon>
        <taxon>asterids</taxon>
        <taxon>lamiids</taxon>
        <taxon>Gentianales</taxon>
        <taxon>Rubiaceae</taxon>
        <taxon>Ixoroideae</taxon>
        <taxon>Gardenieae complex</taxon>
        <taxon>Bertiereae - Coffeeae clade</taxon>
        <taxon>Coffeeae</taxon>
        <taxon>Coffea</taxon>
    </lineage>
</organism>
<sequence length="174" mass="19871">MDLLKETGMTASKLVRAPIEQNHKLGEIHRDKAVDREMYQRLVGKLIYLAHTRSDIVYSVSVISQFMYDPRGVHLQVVYRVLHYLKAYSVKGILFKKGPEIDLAVYTDADFAGSPVDRRSISRYCTFLKGNLICWKSKKQSVVARSSAEAEFKAMTTGACELLWVKIILEDLRI</sequence>
<name>A0ABM4VKB3_COFAR</name>
<dbReference type="PANTHER" id="PTHR11439:SF470">
    <property type="entry name" value="CYSTEINE-RICH RLK (RECEPTOR-LIKE PROTEIN KINASE) 8"/>
    <property type="match status" value="1"/>
</dbReference>
<evidence type="ECO:0000313" key="1">
    <source>
        <dbReference type="Proteomes" id="UP001652660"/>
    </source>
</evidence>
<evidence type="ECO:0000313" key="2">
    <source>
        <dbReference type="RefSeq" id="XP_071919968.1"/>
    </source>
</evidence>
<dbReference type="CDD" id="cd09272">
    <property type="entry name" value="RNase_HI_RT_Ty1"/>
    <property type="match status" value="1"/>
</dbReference>
<dbReference type="Proteomes" id="UP001652660">
    <property type="component" value="Chromosome 8c"/>
</dbReference>
<accession>A0ABM4VKB3</accession>
<dbReference type="RefSeq" id="XP_071919968.1">
    <property type="nucleotide sequence ID" value="XM_072063867.1"/>
</dbReference>
<reference evidence="2" key="1">
    <citation type="submission" date="2025-08" db="UniProtKB">
        <authorList>
            <consortium name="RefSeq"/>
        </authorList>
    </citation>
    <scope>IDENTIFICATION</scope>
    <source>
        <tissue evidence="2">Leaves</tissue>
    </source>
</reference>